<evidence type="ECO:0000313" key="12">
    <source>
        <dbReference type="EMBL" id="GHE50273.1"/>
    </source>
</evidence>
<dbReference type="InterPro" id="IPR014729">
    <property type="entry name" value="Rossmann-like_a/b/a_fold"/>
</dbReference>
<dbReference type="PANTHER" id="PTHR43326">
    <property type="entry name" value="METHIONYL-TRNA SYNTHETASE"/>
    <property type="match status" value="1"/>
</dbReference>
<keyword evidence="4 10" id="KW-0436">Ligase</keyword>
<sequence>MTPRRTYVTTTIPYVNARPHLGFALELVQADVLARHRRQRGDEVRLLSGTDDNSLKNVLAAEARNVPVAEFVDRNARAFAALGTPLALSLDDFIRTSADPRHRVGVEWLWRRCAAAGDLYRKHYEGLYCVGCEQFLTPAELVAGRCAEHGTAPQPVAEENWFFRLSRYADRLYELISSGALRVEPAARRNEVLALVAGGLHDFSVSRSHTRARGWGIPVPDDPGQVVYVWWDALGNYVTSLGLGTDDPAYGRWWEGSTRRCHVVGKGVVRFHAVYWPAMLLSAGLPLPTDVLVHDYLTVDGRKISKSGGATVDPVELVAAYGTDPVRWWLLRDVPRVGDADFTRERLVARADADFAGGLGNLVNRVVTMAHRFRDGRLRRAEPAAGGGGRPSVEAATVVGTERLAAACHRVRGDVDAALEDFDFRRATAAVWRVVEEANRCIDVTRPWELAKAERAGDPRAGARLDAVLTALVDACRVLAEELGPFVPESAARIAAQCAGTDEIDGADGADGRLPAARPLFARLGDAAG</sequence>
<keyword evidence="7 10" id="KW-0648">Protein biosynthesis</keyword>
<dbReference type="InterPro" id="IPR015413">
    <property type="entry name" value="Methionyl/Leucyl_tRNA_Synth"/>
</dbReference>
<dbReference type="AlphaFoldDB" id="A0A918ZGM4"/>
<keyword evidence="8 10" id="KW-0030">Aminoacyl-tRNA synthetase</keyword>
<dbReference type="GO" id="GO:0005524">
    <property type="term" value="F:ATP binding"/>
    <property type="evidence" value="ECO:0007669"/>
    <property type="project" value="UniProtKB-KW"/>
</dbReference>
<comment type="similarity">
    <text evidence="10">Belongs to the class-I aminoacyl-tRNA synthetase family.</text>
</comment>
<keyword evidence="6 10" id="KW-0067">ATP-binding</keyword>
<dbReference type="InterPro" id="IPR023457">
    <property type="entry name" value="Met-tRNA_synth_2"/>
</dbReference>
<organism evidence="12 13">
    <name type="scientific">Streptomyces longispororuber</name>
    <dbReference type="NCBI Taxonomy" id="68230"/>
    <lineage>
        <taxon>Bacteria</taxon>
        <taxon>Bacillati</taxon>
        <taxon>Actinomycetota</taxon>
        <taxon>Actinomycetes</taxon>
        <taxon>Kitasatosporales</taxon>
        <taxon>Streptomycetaceae</taxon>
        <taxon>Streptomyces</taxon>
    </lineage>
</organism>
<evidence type="ECO:0000313" key="13">
    <source>
        <dbReference type="Proteomes" id="UP000608024"/>
    </source>
</evidence>
<dbReference type="EMBL" id="BNBT01000020">
    <property type="protein sequence ID" value="GHE50273.1"/>
    <property type="molecule type" value="Genomic_DNA"/>
</dbReference>
<dbReference type="InterPro" id="IPR033911">
    <property type="entry name" value="MetRS_core"/>
</dbReference>
<dbReference type="Proteomes" id="UP000608024">
    <property type="component" value="Unassembled WGS sequence"/>
</dbReference>
<dbReference type="Gene3D" id="1.10.730.10">
    <property type="entry name" value="Isoleucyl-tRNA Synthetase, Domain 1"/>
    <property type="match status" value="1"/>
</dbReference>
<dbReference type="PRINTS" id="PR01041">
    <property type="entry name" value="TRNASYNTHMET"/>
</dbReference>
<evidence type="ECO:0000256" key="8">
    <source>
        <dbReference type="ARBA" id="ARBA00023146"/>
    </source>
</evidence>
<evidence type="ECO:0000256" key="5">
    <source>
        <dbReference type="ARBA" id="ARBA00022741"/>
    </source>
</evidence>
<evidence type="ECO:0000256" key="9">
    <source>
        <dbReference type="ARBA" id="ARBA00030904"/>
    </source>
</evidence>
<evidence type="ECO:0000256" key="3">
    <source>
        <dbReference type="ARBA" id="ARBA00018753"/>
    </source>
</evidence>
<evidence type="ECO:0000256" key="10">
    <source>
        <dbReference type="RuleBase" id="RU363039"/>
    </source>
</evidence>
<dbReference type="Gene3D" id="2.170.220.10">
    <property type="match status" value="1"/>
</dbReference>
<dbReference type="SUPFAM" id="SSF52374">
    <property type="entry name" value="Nucleotidylyl transferase"/>
    <property type="match status" value="1"/>
</dbReference>
<protein>
    <recommendedName>
        <fullName evidence="3">Methionine--tRNA ligase</fullName>
        <ecNumber evidence="2">6.1.1.10</ecNumber>
    </recommendedName>
    <alternativeName>
        <fullName evidence="9">Methionyl-tRNA synthetase</fullName>
    </alternativeName>
</protein>
<proteinExistence type="inferred from homology"/>
<dbReference type="CDD" id="cd07957">
    <property type="entry name" value="Anticodon_Ia_Met"/>
    <property type="match status" value="1"/>
</dbReference>
<dbReference type="GO" id="GO:0006431">
    <property type="term" value="P:methionyl-tRNA aminoacylation"/>
    <property type="evidence" value="ECO:0007669"/>
    <property type="project" value="InterPro"/>
</dbReference>
<dbReference type="PANTHER" id="PTHR43326:SF1">
    <property type="entry name" value="METHIONINE--TRNA LIGASE, MITOCHONDRIAL"/>
    <property type="match status" value="1"/>
</dbReference>
<dbReference type="Gene3D" id="3.40.50.620">
    <property type="entry name" value="HUPs"/>
    <property type="match status" value="1"/>
</dbReference>
<evidence type="ECO:0000256" key="7">
    <source>
        <dbReference type="ARBA" id="ARBA00022917"/>
    </source>
</evidence>
<comment type="caution">
    <text evidence="12">The sequence shown here is derived from an EMBL/GenBank/DDBJ whole genome shotgun (WGS) entry which is preliminary data.</text>
</comment>
<dbReference type="InterPro" id="IPR009080">
    <property type="entry name" value="tRNAsynth_Ia_anticodon-bd"/>
</dbReference>
<dbReference type="EC" id="6.1.1.10" evidence="2"/>
<accession>A0A918ZGM4</accession>
<dbReference type="RefSeq" id="WP_190135499.1">
    <property type="nucleotide sequence ID" value="NZ_BNBT01000020.1"/>
</dbReference>
<comment type="function">
    <text evidence="1">Is required not only for elongation of protein synthesis but also for the initiation of all mRNA translation through initiator tRNA(fMet) aminoacylation.</text>
</comment>
<gene>
    <name evidence="12" type="ORF">GCM10018785_19930</name>
</gene>
<reference evidence="12" key="1">
    <citation type="journal article" date="2014" name="Int. J. Syst. Evol. Microbiol.">
        <title>Complete genome sequence of Corynebacterium casei LMG S-19264T (=DSM 44701T), isolated from a smear-ripened cheese.</title>
        <authorList>
            <consortium name="US DOE Joint Genome Institute (JGI-PGF)"/>
            <person name="Walter F."/>
            <person name="Albersmeier A."/>
            <person name="Kalinowski J."/>
            <person name="Ruckert C."/>
        </authorList>
    </citation>
    <scope>NUCLEOTIDE SEQUENCE</scope>
    <source>
        <strain evidence="12">JCM 4784</strain>
    </source>
</reference>
<dbReference type="InterPro" id="IPR041872">
    <property type="entry name" value="Anticodon_Met"/>
</dbReference>
<keyword evidence="13" id="KW-1185">Reference proteome</keyword>
<evidence type="ECO:0000256" key="1">
    <source>
        <dbReference type="ARBA" id="ARBA00003314"/>
    </source>
</evidence>
<dbReference type="InterPro" id="IPR014758">
    <property type="entry name" value="Met-tRNA_synth"/>
</dbReference>
<dbReference type="NCBIfam" id="TIGR00398">
    <property type="entry name" value="metG"/>
    <property type="match status" value="1"/>
</dbReference>
<evidence type="ECO:0000259" key="11">
    <source>
        <dbReference type="Pfam" id="PF09334"/>
    </source>
</evidence>
<keyword evidence="5 10" id="KW-0547">Nucleotide-binding</keyword>
<name>A0A918ZGM4_9ACTN</name>
<evidence type="ECO:0000256" key="6">
    <source>
        <dbReference type="ARBA" id="ARBA00022840"/>
    </source>
</evidence>
<evidence type="ECO:0000256" key="2">
    <source>
        <dbReference type="ARBA" id="ARBA00012838"/>
    </source>
</evidence>
<evidence type="ECO:0000256" key="4">
    <source>
        <dbReference type="ARBA" id="ARBA00022598"/>
    </source>
</evidence>
<reference evidence="12" key="2">
    <citation type="submission" date="2020-09" db="EMBL/GenBank/DDBJ databases">
        <authorList>
            <person name="Sun Q."/>
            <person name="Ohkuma M."/>
        </authorList>
    </citation>
    <scope>NUCLEOTIDE SEQUENCE</scope>
    <source>
        <strain evidence="12">JCM 4784</strain>
    </source>
</reference>
<dbReference type="GO" id="GO:0004825">
    <property type="term" value="F:methionine-tRNA ligase activity"/>
    <property type="evidence" value="ECO:0007669"/>
    <property type="project" value="UniProtKB-EC"/>
</dbReference>
<dbReference type="CDD" id="cd00814">
    <property type="entry name" value="MetRS_core"/>
    <property type="match status" value="1"/>
</dbReference>
<feature type="domain" description="Methionyl/Leucyl tRNA synthetase" evidence="11">
    <location>
        <begin position="132"/>
        <end position="366"/>
    </location>
</feature>
<dbReference type="Pfam" id="PF09334">
    <property type="entry name" value="tRNA-synt_1g"/>
    <property type="match status" value="1"/>
</dbReference>
<dbReference type="SUPFAM" id="SSF47323">
    <property type="entry name" value="Anticodon-binding domain of a subclass of class I aminoacyl-tRNA synthetases"/>
    <property type="match status" value="1"/>
</dbReference>